<reference evidence="2 3" key="1">
    <citation type="submission" date="2019-04" db="EMBL/GenBank/DDBJ databases">
        <title>An improved genome assembly and genetic linkage map for asparagus bean, Vigna unguiculata ssp. sesquipedialis.</title>
        <authorList>
            <person name="Xia Q."/>
            <person name="Zhang R."/>
            <person name="Dong Y."/>
        </authorList>
    </citation>
    <scope>NUCLEOTIDE SEQUENCE [LARGE SCALE GENOMIC DNA]</scope>
    <source>
        <tissue evidence="2">Leaf</tissue>
    </source>
</reference>
<evidence type="ECO:0000313" key="2">
    <source>
        <dbReference type="EMBL" id="QCE09790.1"/>
    </source>
</evidence>
<protein>
    <submittedName>
        <fullName evidence="2">Uncharacterized protein</fullName>
    </submittedName>
</protein>
<evidence type="ECO:0000313" key="3">
    <source>
        <dbReference type="Proteomes" id="UP000501690"/>
    </source>
</evidence>
<dbReference type="Proteomes" id="UP000501690">
    <property type="component" value="Linkage Group LG10"/>
</dbReference>
<accession>A0A4D6N7J4</accession>
<organism evidence="2 3">
    <name type="scientific">Vigna unguiculata</name>
    <name type="common">Cowpea</name>
    <dbReference type="NCBI Taxonomy" id="3917"/>
    <lineage>
        <taxon>Eukaryota</taxon>
        <taxon>Viridiplantae</taxon>
        <taxon>Streptophyta</taxon>
        <taxon>Embryophyta</taxon>
        <taxon>Tracheophyta</taxon>
        <taxon>Spermatophyta</taxon>
        <taxon>Magnoliopsida</taxon>
        <taxon>eudicotyledons</taxon>
        <taxon>Gunneridae</taxon>
        <taxon>Pentapetalae</taxon>
        <taxon>rosids</taxon>
        <taxon>fabids</taxon>
        <taxon>Fabales</taxon>
        <taxon>Fabaceae</taxon>
        <taxon>Papilionoideae</taxon>
        <taxon>50 kb inversion clade</taxon>
        <taxon>NPAAA clade</taxon>
        <taxon>indigoferoid/millettioid clade</taxon>
        <taxon>Phaseoleae</taxon>
        <taxon>Vigna</taxon>
    </lineage>
</organism>
<proteinExistence type="predicted"/>
<gene>
    <name evidence="2" type="ORF">DEO72_LG10g1013</name>
</gene>
<feature type="region of interest" description="Disordered" evidence="1">
    <location>
        <begin position="1"/>
        <end position="26"/>
    </location>
</feature>
<sequence length="137" mass="15543">MASLLVSSPGGDRPGPGATPSHTTPLQPRVCQLRSLRPGLPPRCYRRLQRALPEMPVATEFPSSSSCVDVAHLNTKPCGRRDQYHHNSRCRRRFFFSLCFDFGSLDYWVCVNEFAYWMGKTRNGGAEGDIRELDDFY</sequence>
<keyword evidence="3" id="KW-1185">Reference proteome</keyword>
<name>A0A4D6N7J4_VIGUN</name>
<dbReference type="AlphaFoldDB" id="A0A4D6N7J4"/>
<dbReference type="EMBL" id="CP039354">
    <property type="protein sequence ID" value="QCE09790.1"/>
    <property type="molecule type" value="Genomic_DNA"/>
</dbReference>
<evidence type="ECO:0000256" key="1">
    <source>
        <dbReference type="SAM" id="MobiDB-lite"/>
    </source>
</evidence>